<keyword evidence="1" id="KW-0677">Repeat</keyword>
<evidence type="ECO:0000256" key="2">
    <source>
        <dbReference type="ARBA" id="ARBA00023043"/>
    </source>
</evidence>
<evidence type="ECO:0000313" key="4">
    <source>
        <dbReference type="EMBL" id="PSJ51060.1"/>
    </source>
</evidence>
<dbReference type="PROSITE" id="PS50297">
    <property type="entry name" value="ANK_REP_REGION"/>
    <property type="match status" value="1"/>
</dbReference>
<dbReference type="PROSITE" id="PS50088">
    <property type="entry name" value="ANK_REPEAT"/>
    <property type="match status" value="1"/>
</dbReference>
<proteinExistence type="predicted"/>
<dbReference type="PANTHER" id="PTHR24171">
    <property type="entry name" value="ANKYRIN REPEAT DOMAIN-CONTAINING PROTEIN 39-RELATED"/>
    <property type="match status" value="1"/>
</dbReference>
<evidence type="ECO:0000256" key="3">
    <source>
        <dbReference type="PROSITE-ProRule" id="PRU00023"/>
    </source>
</evidence>
<sequence>MNGHVRELSSPLVSISPLFRLALIKGEEASVLLHLRRHAPINGRDANGRTPLMIAATNGRSGICELLVLEGADVSLRDTEGCTAVDLATRCGHHVIAASLQARIAVSPPPVTDAAAAADPGEESIEGWEAEIEFHAPADNWSAP</sequence>
<organism evidence="4 5">
    <name type="scientific">Pseudaminobacter soli</name>
    <name type="common">ex Li et al. 2025</name>
    <dbReference type="NCBI Taxonomy" id="1295366"/>
    <lineage>
        <taxon>Bacteria</taxon>
        <taxon>Pseudomonadati</taxon>
        <taxon>Pseudomonadota</taxon>
        <taxon>Alphaproteobacteria</taxon>
        <taxon>Hyphomicrobiales</taxon>
        <taxon>Phyllobacteriaceae</taxon>
        <taxon>Pseudaminobacter</taxon>
    </lineage>
</organism>
<dbReference type="OrthoDB" id="928522at2"/>
<dbReference type="AlphaFoldDB" id="A0A2P7RLH3"/>
<dbReference type="Pfam" id="PF12796">
    <property type="entry name" value="Ank_2"/>
    <property type="match status" value="1"/>
</dbReference>
<comment type="caution">
    <text evidence="4">The sequence shown here is derived from an EMBL/GenBank/DDBJ whole genome shotgun (WGS) entry which is preliminary data.</text>
</comment>
<keyword evidence="5" id="KW-1185">Reference proteome</keyword>
<protein>
    <submittedName>
        <fullName evidence="4">Uncharacterized protein</fullName>
    </submittedName>
</protein>
<evidence type="ECO:0000256" key="1">
    <source>
        <dbReference type="ARBA" id="ARBA00022737"/>
    </source>
</evidence>
<dbReference type="EMBL" id="PXYL01000041">
    <property type="protein sequence ID" value="PSJ51060.1"/>
    <property type="molecule type" value="Genomic_DNA"/>
</dbReference>
<dbReference type="PANTHER" id="PTHR24171:SF9">
    <property type="entry name" value="ANKYRIN REPEAT DOMAIN-CONTAINING PROTEIN 39"/>
    <property type="match status" value="1"/>
</dbReference>
<dbReference type="SUPFAM" id="SSF48403">
    <property type="entry name" value="Ankyrin repeat"/>
    <property type="match status" value="1"/>
</dbReference>
<feature type="repeat" description="ANK" evidence="3">
    <location>
        <begin position="47"/>
        <end position="79"/>
    </location>
</feature>
<name>A0A2P7RLH3_9HYPH</name>
<evidence type="ECO:0000313" key="5">
    <source>
        <dbReference type="Proteomes" id="UP000240653"/>
    </source>
</evidence>
<accession>A0A2P7RLH3</accession>
<dbReference type="Gene3D" id="1.25.40.20">
    <property type="entry name" value="Ankyrin repeat-containing domain"/>
    <property type="match status" value="1"/>
</dbReference>
<dbReference type="SMART" id="SM00248">
    <property type="entry name" value="ANK"/>
    <property type="match status" value="2"/>
</dbReference>
<dbReference type="InterPro" id="IPR002110">
    <property type="entry name" value="Ankyrin_rpt"/>
</dbReference>
<dbReference type="Proteomes" id="UP000240653">
    <property type="component" value="Unassembled WGS sequence"/>
</dbReference>
<dbReference type="InterPro" id="IPR036770">
    <property type="entry name" value="Ankyrin_rpt-contain_sf"/>
</dbReference>
<keyword evidence="2 3" id="KW-0040">ANK repeat</keyword>
<gene>
    <name evidence="4" type="ORF">C7I85_29815</name>
</gene>
<reference evidence="4 5" key="1">
    <citation type="submission" date="2018-03" db="EMBL/GenBank/DDBJ databases">
        <title>The draft genome of Mesorhizobium soli JCM 19897.</title>
        <authorList>
            <person name="Li L."/>
            <person name="Liu L."/>
            <person name="Liang L."/>
            <person name="Wang T."/>
            <person name="Zhang X."/>
        </authorList>
    </citation>
    <scope>NUCLEOTIDE SEQUENCE [LARGE SCALE GENOMIC DNA]</scope>
    <source>
        <strain evidence="4 5">JCM 19897</strain>
    </source>
</reference>
<dbReference type="RefSeq" id="WP_106727613.1">
    <property type="nucleotide sequence ID" value="NZ_PXYL01000041.1"/>
</dbReference>